<gene>
    <name evidence="2" type="ORF">EW146_g10473</name>
</gene>
<accession>A0A4S4KWW2</accession>
<keyword evidence="3" id="KW-1185">Reference proteome</keyword>
<dbReference type="Pfam" id="PF14441">
    <property type="entry name" value="OTT_1508_deam"/>
    <property type="match status" value="1"/>
</dbReference>
<organism evidence="2 3">
    <name type="scientific">Bondarzewia mesenterica</name>
    <dbReference type="NCBI Taxonomy" id="1095465"/>
    <lineage>
        <taxon>Eukaryota</taxon>
        <taxon>Fungi</taxon>
        <taxon>Dikarya</taxon>
        <taxon>Basidiomycota</taxon>
        <taxon>Agaricomycotina</taxon>
        <taxon>Agaricomycetes</taxon>
        <taxon>Russulales</taxon>
        <taxon>Bondarzewiaceae</taxon>
        <taxon>Bondarzewia</taxon>
    </lineage>
</organism>
<comment type="caution">
    <text evidence="2">The sequence shown here is derived from an EMBL/GenBank/DDBJ whole genome shotgun (WGS) entry which is preliminary data.</text>
</comment>
<name>A0A4S4KWW2_9AGAM</name>
<dbReference type="EMBL" id="SGPL01001377">
    <property type="protein sequence ID" value="THH03284.1"/>
    <property type="molecule type" value="Genomic_DNA"/>
</dbReference>
<protein>
    <submittedName>
        <fullName evidence="2">Uncharacterized protein</fullName>
    </submittedName>
</protein>
<sequence>MSVLKQQTPVVRPLPICIHLSEGTSIMVHRWPSKYPWTRRYSLSDCSFCTNSATRISVCPIEPLAFCSKRDIRDSDVNTDIRILDIIAISLTTGEPGDVVAAAFDRQERLGLFLAKNGPPTLEDQNATARLIAAITDPATKSVVEIFPFLLSRCRANMDKRINNLHKSISDFYVDLGSALPQYTPMSTEVEFPGSTLYRRGKYGNGEPLFRTMLSDLVGEICSASAFQLDPDRVDSSLQRYSWLFNVAEPLLHSRFLKELCGDRNRLNLARKEKAERLKRRLAKVCQYFSGVTQLVKRAKRWFPDGQIPYRWVNDAFVGTGEARFDLCDDHVDAVQRAFGLQSLLSSETLHTLAESFPDMPSNWERRRIVNTCIYAELRIILHLSASSLSNISRSRITLEQSKRQPIGCSKRSCFCCTLWIDAHNEKFKTQWSTSGSHGKPYATWALPGDAARYGTSDVDAAVLHGVSVRLTDTLAWLFPGQKKISDEHVSSGDDSSDSDDSGKDWREHVYRIGEGSEAVDF</sequence>
<dbReference type="Proteomes" id="UP000310158">
    <property type="component" value="Unassembled WGS sequence"/>
</dbReference>
<evidence type="ECO:0000313" key="2">
    <source>
        <dbReference type="EMBL" id="THH03284.1"/>
    </source>
</evidence>
<evidence type="ECO:0000313" key="3">
    <source>
        <dbReference type="Proteomes" id="UP000310158"/>
    </source>
</evidence>
<dbReference type="InterPro" id="IPR027796">
    <property type="entry name" value="OTT_1508_deam-like"/>
</dbReference>
<proteinExistence type="predicted"/>
<reference evidence="2 3" key="1">
    <citation type="submission" date="2019-02" db="EMBL/GenBank/DDBJ databases">
        <title>Genome sequencing of the rare red list fungi Bondarzewia mesenterica.</title>
        <authorList>
            <person name="Buettner E."/>
            <person name="Kellner H."/>
        </authorList>
    </citation>
    <scope>NUCLEOTIDE SEQUENCE [LARGE SCALE GENOMIC DNA]</scope>
    <source>
        <strain evidence="2 3">DSM 108281</strain>
    </source>
</reference>
<dbReference type="AlphaFoldDB" id="A0A4S4KWW2"/>
<dbReference type="OrthoDB" id="3063780at2759"/>
<evidence type="ECO:0000256" key="1">
    <source>
        <dbReference type="SAM" id="MobiDB-lite"/>
    </source>
</evidence>
<feature type="region of interest" description="Disordered" evidence="1">
    <location>
        <begin position="486"/>
        <end position="508"/>
    </location>
</feature>